<dbReference type="Proteomes" id="UP000036987">
    <property type="component" value="Unassembled WGS sequence"/>
</dbReference>
<evidence type="ECO:0000256" key="4">
    <source>
        <dbReference type="RuleBase" id="RU369104"/>
    </source>
</evidence>
<dbReference type="PANTHER" id="PTHR11514">
    <property type="entry name" value="MYC"/>
    <property type="match status" value="1"/>
</dbReference>
<evidence type="ECO:0000313" key="6">
    <source>
        <dbReference type="EMBL" id="KMZ68213.1"/>
    </source>
</evidence>
<comment type="caution">
    <text evidence="6">The sequence shown here is derived from an EMBL/GenBank/DDBJ whole genome shotgun (WGS) entry which is preliminary data.</text>
</comment>
<keyword evidence="3 4" id="KW-0539">Nucleus</keyword>
<reference evidence="7" key="1">
    <citation type="journal article" date="2016" name="Nature">
        <title>The genome of the seagrass Zostera marina reveals angiosperm adaptation to the sea.</title>
        <authorList>
            <person name="Olsen J.L."/>
            <person name="Rouze P."/>
            <person name="Verhelst B."/>
            <person name="Lin Y.-C."/>
            <person name="Bayer T."/>
            <person name="Collen J."/>
            <person name="Dattolo E."/>
            <person name="De Paoli E."/>
            <person name="Dittami S."/>
            <person name="Maumus F."/>
            <person name="Michel G."/>
            <person name="Kersting A."/>
            <person name="Lauritano C."/>
            <person name="Lohaus R."/>
            <person name="Toepel M."/>
            <person name="Tonon T."/>
            <person name="Vanneste K."/>
            <person name="Amirebrahimi M."/>
            <person name="Brakel J."/>
            <person name="Bostroem C."/>
            <person name="Chovatia M."/>
            <person name="Grimwood J."/>
            <person name="Jenkins J.W."/>
            <person name="Jueterbock A."/>
            <person name="Mraz A."/>
            <person name="Stam W.T."/>
            <person name="Tice H."/>
            <person name="Bornberg-Bauer E."/>
            <person name="Green P.J."/>
            <person name="Pearson G.A."/>
            <person name="Procaccini G."/>
            <person name="Duarte C.M."/>
            <person name="Schmutz J."/>
            <person name="Reusch T.B.H."/>
            <person name="Van de Peer Y."/>
        </authorList>
    </citation>
    <scope>NUCLEOTIDE SEQUENCE [LARGE SCALE GENOMIC DNA]</scope>
    <source>
        <strain evidence="7">cv. Finnish</strain>
    </source>
</reference>
<dbReference type="InterPro" id="IPR045084">
    <property type="entry name" value="AIB/MYC-like"/>
</dbReference>
<keyword evidence="2 4" id="KW-0804">Transcription</keyword>
<evidence type="ECO:0000259" key="5">
    <source>
        <dbReference type="Pfam" id="PF14215"/>
    </source>
</evidence>
<feature type="domain" description="Transcription factor MYC/MYB N-terminal" evidence="5">
    <location>
        <begin position="44"/>
        <end position="94"/>
    </location>
</feature>
<evidence type="ECO:0000256" key="3">
    <source>
        <dbReference type="ARBA" id="ARBA00023242"/>
    </source>
</evidence>
<organism evidence="6 7">
    <name type="scientific">Zostera marina</name>
    <name type="common">Eelgrass</name>
    <dbReference type="NCBI Taxonomy" id="29655"/>
    <lineage>
        <taxon>Eukaryota</taxon>
        <taxon>Viridiplantae</taxon>
        <taxon>Streptophyta</taxon>
        <taxon>Embryophyta</taxon>
        <taxon>Tracheophyta</taxon>
        <taxon>Spermatophyta</taxon>
        <taxon>Magnoliopsida</taxon>
        <taxon>Liliopsida</taxon>
        <taxon>Zosteraceae</taxon>
        <taxon>Zostera</taxon>
    </lineage>
</organism>
<proteinExistence type="predicted"/>
<protein>
    <recommendedName>
        <fullName evidence="4">Transcription factor</fullName>
        <shortName evidence="4">bHLH transcription factor</shortName>
    </recommendedName>
    <alternativeName>
        <fullName evidence="4">Basic helix-loop-helix protein</fullName>
    </alternativeName>
</protein>
<dbReference type="GO" id="GO:0003700">
    <property type="term" value="F:DNA-binding transcription factor activity"/>
    <property type="evidence" value="ECO:0007669"/>
    <property type="project" value="InterPro"/>
</dbReference>
<dbReference type="GO" id="GO:0005634">
    <property type="term" value="C:nucleus"/>
    <property type="evidence" value="ECO:0007669"/>
    <property type="project" value="UniProtKB-SubCell"/>
</dbReference>
<gene>
    <name evidence="6" type="ORF">ZOSMA_246G00030</name>
</gene>
<dbReference type="Pfam" id="PF14215">
    <property type="entry name" value="bHLH-MYC_N"/>
    <property type="match status" value="1"/>
</dbReference>
<sequence length="101" mass="11533">MNDFQSHGYIGMPQSSHFNITTTNDLLSFSSKSVHPSSFNQDNLQQRLQSSVDSASGNWTFAIFWQLSLDQFSSNSFFSWGDGYYRRCDEEKKTKVISNNG</sequence>
<keyword evidence="7" id="KW-1185">Reference proteome</keyword>
<dbReference type="EMBL" id="LFYR01000857">
    <property type="protein sequence ID" value="KMZ68213.1"/>
    <property type="molecule type" value="Genomic_DNA"/>
</dbReference>
<dbReference type="STRING" id="29655.A0A0K9PGM7"/>
<evidence type="ECO:0000256" key="1">
    <source>
        <dbReference type="ARBA" id="ARBA00023015"/>
    </source>
</evidence>
<dbReference type="AlphaFoldDB" id="A0A0K9PGM7"/>
<evidence type="ECO:0000313" key="7">
    <source>
        <dbReference type="Proteomes" id="UP000036987"/>
    </source>
</evidence>
<dbReference type="PANTHER" id="PTHR11514:SF43">
    <property type="entry name" value="TRANSCRIPTION FACTOR MYC2"/>
    <property type="match status" value="1"/>
</dbReference>
<dbReference type="OrthoDB" id="1926382at2759"/>
<comment type="subcellular location">
    <subcellularLocation>
        <location evidence="4">Nucleus</location>
    </subcellularLocation>
</comment>
<keyword evidence="1 4" id="KW-0805">Transcription regulation</keyword>
<name>A0A0K9PGM7_ZOSMR</name>
<evidence type="ECO:0000256" key="2">
    <source>
        <dbReference type="ARBA" id="ARBA00023163"/>
    </source>
</evidence>
<dbReference type="InterPro" id="IPR025610">
    <property type="entry name" value="MYC/MYB_N"/>
</dbReference>
<accession>A0A0K9PGM7</accession>